<keyword evidence="3" id="KW-1185">Reference proteome</keyword>
<evidence type="ECO:0000313" key="2">
    <source>
        <dbReference type="EMBL" id="KAH8989243.1"/>
    </source>
</evidence>
<protein>
    <submittedName>
        <fullName evidence="2">Uncharacterized protein</fullName>
    </submittedName>
</protein>
<sequence>MGVWTKVNAQRKFVDLINEATFKWANWDPPKVIQIGDFGTIDKKSGELKVEGNIFTHPEIRHIAQDYPAFVAPETDLYQIHSQQVRRLDIQADAGAATAADDQGVVLKSRWQFNTKRGAILLMHKPRLLCVPDGFFNEKFDLPILKRKVVVEQVYNCPGFYMYLSNKASEQISVSLRANTLPGVDGEQALSVGWSADGSSGVCQQGFREDAVYTPMFRLKSLGRRHWRRDGITPMIEKWEVTYIPWGILDEDGESEESDDDDDDDDDDD</sequence>
<name>A0AAD4LDB3_9AGAM</name>
<feature type="region of interest" description="Disordered" evidence="1">
    <location>
        <begin position="250"/>
        <end position="269"/>
    </location>
</feature>
<dbReference type="EMBL" id="JAKELL010000038">
    <property type="protein sequence ID" value="KAH8989243.1"/>
    <property type="molecule type" value="Genomic_DNA"/>
</dbReference>
<comment type="caution">
    <text evidence="2">The sequence shown here is derived from an EMBL/GenBank/DDBJ whole genome shotgun (WGS) entry which is preliminary data.</text>
</comment>
<accession>A0AAD4LDB3</accession>
<proteinExistence type="predicted"/>
<dbReference type="Proteomes" id="UP001201163">
    <property type="component" value="Unassembled WGS sequence"/>
</dbReference>
<evidence type="ECO:0000256" key="1">
    <source>
        <dbReference type="SAM" id="MobiDB-lite"/>
    </source>
</evidence>
<gene>
    <name evidence="2" type="ORF">EDB92DRAFT_1868693</name>
</gene>
<reference evidence="2" key="1">
    <citation type="submission" date="2022-01" db="EMBL/GenBank/DDBJ databases">
        <title>Comparative genomics reveals a dynamic genome evolution in the ectomycorrhizal milk-cap (Lactarius) mushrooms.</title>
        <authorList>
            <consortium name="DOE Joint Genome Institute"/>
            <person name="Lebreton A."/>
            <person name="Tang N."/>
            <person name="Kuo A."/>
            <person name="LaButti K."/>
            <person name="Drula E."/>
            <person name="Barry K."/>
            <person name="Clum A."/>
            <person name="Lipzen A."/>
            <person name="Mousain D."/>
            <person name="Ng V."/>
            <person name="Wang R."/>
            <person name="Wang X."/>
            <person name="Dai Y."/>
            <person name="Henrissat B."/>
            <person name="Grigoriev I.V."/>
            <person name="Guerin-Laguette A."/>
            <person name="Yu F."/>
            <person name="Martin F.M."/>
        </authorList>
    </citation>
    <scope>NUCLEOTIDE SEQUENCE</scope>
    <source>
        <strain evidence="2">QP</strain>
    </source>
</reference>
<dbReference type="AlphaFoldDB" id="A0AAD4LDB3"/>
<evidence type="ECO:0000313" key="3">
    <source>
        <dbReference type="Proteomes" id="UP001201163"/>
    </source>
</evidence>
<organism evidence="2 3">
    <name type="scientific">Lactarius akahatsu</name>
    <dbReference type="NCBI Taxonomy" id="416441"/>
    <lineage>
        <taxon>Eukaryota</taxon>
        <taxon>Fungi</taxon>
        <taxon>Dikarya</taxon>
        <taxon>Basidiomycota</taxon>
        <taxon>Agaricomycotina</taxon>
        <taxon>Agaricomycetes</taxon>
        <taxon>Russulales</taxon>
        <taxon>Russulaceae</taxon>
        <taxon>Lactarius</taxon>
    </lineage>
</organism>